<gene>
    <name evidence="3" type="ORF">SAMN04490355_101919</name>
</gene>
<keyword evidence="2" id="KW-0812">Transmembrane</keyword>
<dbReference type="InterPro" id="IPR014203">
    <property type="entry name" value="Spore_V_AC"/>
</dbReference>
<dbReference type="EMBL" id="FOTS01000019">
    <property type="protein sequence ID" value="SFL80929.1"/>
    <property type="molecule type" value="Genomic_DNA"/>
</dbReference>
<evidence type="ECO:0000256" key="2">
    <source>
        <dbReference type="SAM" id="Phobius"/>
    </source>
</evidence>
<dbReference type="RefSeq" id="WP_245754939.1">
    <property type="nucleotide sequence ID" value="NZ_FOTS01000019.1"/>
</dbReference>
<dbReference type="InterPro" id="IPR005562">
    <property type="entry name" value="SpoVA"/>
</dbReference>
<evidence type="ECO:0000313" key="4">
    <source>
        <dbReference type="Proteomes" id="UP000199520"/>
    </source>
</evidence>
<sequence length="172" mass="18748">MYCLSDYNFAKGDNMPNEKKNKQQDNKEKMQQQKYQSKVDNVTPKPPLLKNLCWAFIVGGLICSLGQFVTDYFSGLGLAKKEASACATAVLVFLGAFFTGIGVYDDLGKRAGAGSIVPITGFANSIVAPAMEFKREGYVFGVGAKMFVIAGPVLVYGMVTAFIIGLIYWVRQ</sequence>
<dbReference type="STRING" id="1123291.SAMN04490355_101919"/>
<dbReference type="Pfam" id="PF03862">
    <property type="entry name" value="SpoVAC_SpoVAEB"/>
    <property type="match status" value="1"/>
</dbReference>
<protein>
    <submittedName>
        <fullName evidence="3">Stage V sporulation protein AC</fullName>
    </submittedName>
</protein>
<dbReference type="PANTHER" id="PTHR38450">
    <property type="entry name" value="STAGE V SPORULATION PROTEIN AC-RELATED"/>
    <property type="match status" value="1"/>
</dbReference>
<name>A0A1I4KQV1_9FIRM</name>
<dbReference type="PANTHER" id="PTHR38450:SF1">
    <property type="entry name" value="STAGE V SPORULATION PROTEIN AC"/>
    <property type="match status" value="1"/>
</dbReference>
<feature type="region of interest" description="Disordered" evidence="1">
    <location>
        <begin position="12"/>
        <end position="40"/>
    </location>
</feature>
<dbReference type="AlphaFoldDB" id="A0A1I4KQV1"/>
<feature type="transmembrane region" description="Helical" evidence="2">
    <location>
        <begin position="85"/>
        <end position="104"/>
    </location>
</feature>
<feature type="compositionally biased region" description="Basic and acidic residues" evidence="1">
    <location>
        <begin position="16"/>
        <end position="31"/>
    </location>
</feature>
<feature type="transmembrane region" description="Helical" evidence="2">
    <location>
        <begin position="54"/>
        <end position="73"/>
    </location>
</feature>
<evidence type="ECO:0000256" key="1">
    <source>
        <dbReference type="SAM" id="MobiDB-lite"/>
    </source>
</evidence>
<proteinExistence type="predicted"/>
<evidence type="ECO:0000313" key="3">
    <source>
        <dbReference type="EMBL" id="SFL80929.1"/>
    </source>
</evidence>
<keyword evidence="4" id="KW-1185">Reference proteome</keyword>
<keyword evidence="2" id="KW-0472">Membrane</keyword>
<reference evidence="4" key="1">
    <citation type="submission" date="2016-10" db="EMBL/GenBank/DDBJ databases">
        <authorList>
            <person name="Varghese N."/>
            <person name="Submissions S."/>
        </authorList>
    </citation>
    <scope>NUCLEOTIDE SEQUENCE [LARGE SCALE GENOMIC DNA]</scope>
    <source>
        <strain evidence="4">DSM 13327</strain>
    </source>
</reference>
<accession>A0A1I4KQV1</accession>
<keyword evidence="2" id="KW-1133">Transmembrane helix</keyword>
<organism evidence="3 4">
    <name type="scientific">Pelosinus propionicus DSM 13327</name>
    <dbReference type="NCBI Taxonomy" id="1123291"/>
    <lineage>
        <taxon>Bacteria</taxon>
        <taxon>Bacillati</taxon>
        <taxon>Bacillota</taxon>
        <taxon>Negativicutes</taxon>
        <taxon>Selenomonadales</taxon>
        <taxon>Sporomusaceae</taxon>
        <taxon>Pelosinus</taxon>
    </lineage>
</organism>
<dbReference type="NCBIfam" id="TIGR02838">
    <property type="entry name" value="spore_V_AC"/>
    <property type="match status" value="1"/>
</dbReference>
<dbReference type="Proteomes" id="UP000199520">
    <property type="component" value="Unassembled WGS sequence"/>
</dbReference>
<feature type="transmembrane region" description="Helical" evidence="2">
    <location>
        <begin position="146"/>
        <end position="170"/>
    </location>
</feature>